<reference evidence="11" key="1">
    <citation type="submission" date="2024-06" db="EMBL/GenBank/DDBJ databases">
        <authorList>
            <person name="Liu X."/>
            <person name="Lenzi L."/>
            <person name="Haldenby T S."/>
            <person name="Uol C."/>
        </authorList>
    </citation>
    <scope>NUCLEOTIDE SEQUENCE</scope>
</reference>
<comment type="catalytic activity">
    <reaction evidence="2">
        <text>a 1,2-diacyl-sn-glycero-3-phospho-(1D-myo-inositol-3-phosphate) + H2O = a 1,2-diacyl-sn-glycero-3-phospho-(1D-myo-inositol) + phosphate</text>
        <dbReference type="Rhea" id="RHEA:12316"/>
        <dbReference type="ChEBI" id="CHEBI:15377"/>
        <dbReference type="ChEBI" id="CHEBI:43474"/>
        <dbReference type="ChEBI" id="CHEBI:57880"/>
        <dbReference type="ChEBI" id="CHEBI:58088"/>
        <dbReference type="EC" id="3.1.3.64"/>
    </reaction>
    <physiologicalReaction direction="left-to-right" evidence="2">
        <dbReference type="Rhea" id="RHEA:12317"/>
    </physiologicalReaction>
</comment>
<feature type="region of interest" description="Disordered" evidence="7">
    <location>
        <begin position="567"/>
        <end position="587"/>
    </location>
</feature>
<evidence type="ECO:0000256" key="5">
    <source>
        <dbReference type="ARBA" id="ARBA00041396"/>
    </source>
</evidence>
<dbReference type="EMBL" id="CAXLJL010000545">
    <property type="protein sequence ID" value="CAL5138857.1"/>
    <property type="molecule type" value="Genomic_DNA"/>
</dbReference>
<dbReference type="AlphaFoldDB" id="A0AAV2TRZ0"/>
<sequence length="655" mass="74291">MIHDEYRLFISPELYYILPLGTKEVVVIDRVTQDLRIEHNVNVIPPNLESIIVYGIWGTIRLLSGFHLLVITGRENVGELFGHRIWRVTRSAIYPYGKSTINLTDVQIQDERVYCQMLNVALNIQGYYYSTTFDITHTQQRLSDTNPEFRSKTLFERCDSRFTWNRFLLGNWLEQLSIAATQTSKENVSSSPTVDRFAYCLPVIQGYVGIVNDPDVGSTGVSKLASVYAIISRRSVLRVGTRFNSRGVDQLGHTSNMIETEQLLEISGNRFSFVQLRGSVPLYWSQKPNLRYHPSVVLGGSQLSTFITPNEVGLNSSKIDEQSLVAAQSAIARQHFNQLIYTYGYGRQVIINLLNQTGMERPLGRAYATATMDLNDSEVKYESFDFHRECGSLRWERLGSLLERLIPDLLRSRQFQLSLEKSEVISRQTGTFRSNCMDSLDRTNVIQSMLGWCAIEQALISMGLMSEGSTSVSASASMDSPLARLWPGFGARFRSVWTENADNCSLQYTGTRALKTDFTKTGKRTFRGMLMDGYNSMIRYYMNNFTDGFRQDAMHLFLGQYLVHDPDGTPKPLTGPGGRGRRGSGNADKEWRTQFLPLVFSFTLAMSVLCIIVPTAHWTEQVMYVLFWGTASVLSAFAIFAYGEEFVDRPRFCPD</sequence>
<accession>A0AAV2TRZ0</accession>
<organism evidence="11 12">
    <name type="scientific">Calicophoron daubneyi</name>
    <name type="common">Rumen fluke</name>
    <name type="synonym">Paramphistomum daubneyi</name>
    <dbReference type="NCBI Taxonomy" id="300641"/>
    <lineage>
        <taxon>Eukaryota</taxon>
        <taxon>Metazoa</taxon>
        <taxon>Spiralia</taxon>
        <taxon>Lophotrochozoa</taxon>
        <taxon>Platyhelminthes</taxon>
        <taxon>Trematoda</taxon>
        <taxon>Digenea</taxon>
        <taxon>Plagiorchiida</taxon>
        <taxon>Pronocephalata</taxon>
        <taxon>Paramphistomoidea</taxon>
        <taxon>Paramphistomidae</taxon>
        <taxon>Calicophoron</taxon>
    </lineage>
</organism>
<dbReference type="Proteomes" id="UP001497525">
    <property type="component" value="Unassembled WGS sequence"/>
</dbReference>
<feature type="transmembrane region" description="Helical" evidence="8">
    <location>
        <begin position="622"/>
        <end position="642"/>
    </location>
</feature>
<proteinExistence type="predicted"/>
<feature type="domain" description="SAC" evidence="9">
    <location>
        <begin position="118"/>
        <end position="510"/>
    </location>
</feature>
<feature type="transmembrane region" description="Helical" evidence="8">
    <location>
        <begin position="595"/>
        <end position="616"/>
    </location>
</feature>
<evidence type="ECO:0000313" key="11">
    <source>
        <dbReference type="EMBL" id="CAL5139719.1"/>
    </source>
</evidence>
<keyword evidence="8" id="KW-1133">Transmembrane helix</keyword>
<name>A0AAV2TRZ0_CALDB</name>
<dbReference type="PROSITE" id="PS50275">
    <property type="entry name" value="SAC"/>
    <property type="match status" value="1"/>
</dbReference>
<evidence type="ECO:0000256" key="8">
    <source>
        <dbReference type="SAM" id="Phobius"/>
    </source>
</evidence>
<comment type="catalytic activity">
    <reaction evidence="3">
        <text>a 1,2-diacyl-sn-glycero-3-phospho-(1D-myo-inositol 4-phosphate) + H2O = a 1,2-diacyl-sn-glycero-3-phospho-(1D-myo-inositol) + phosphate</text>
        <dbReference type="Rhea" id="RHEA:55652"/>
        <dbReference type="ChEBI" id="CHEBI:15377"/>
        <dbReference type="ChEBI" id="CHEBI:43474"/>
        <dbReference type="ChEBI" id="CHEBI:57880"/>
        <dbReference type="ChEBI" id="CHEBI:58178"/>
    </reaction>
    <physiologicalReaction direction="left-to-right" evidence="3">
        <dbReference type="Rhea" id="RHEA:55653"/>
    </physiologicalReaction>
</comment>
<keyword evidence="8" id="KW-0812">Transmembrane</keyword>
<dbReference type="GO" id="GO:0005783">
    <property type="term" value="C:endoplasmic reticulum"/>
    <property type="evidence" value="ECO:0007669"/>
    <property type="project" value="TreeGrafter"/>
</dbReference>
<evidence type="ECO:0000313" key="10">
    <source>
        <dbReference type="EMBL" id="CAL5138857.1"/>
    </source>
</evidence>
<dbReference type="GO" id="GO:0046856">
    <property type="term" value="P:phosphatidylinositol dephosphorylation"/>
    <property type="evidence" value="ECO:0007669"/>
    <property type="project" value="TreeGrafter"/>
</dbReference>
<dbReference type="EMBL" id="CAXLJL010000634">
    <property type="protein sequence ID" value="CAL5139719.1"/>
    <property type="molecule type" value="Genomic_DNA"/>
</dbReference>
<dbReference type="PANTHER" id="PTHR45662:SF2">
    <property type="entry name" value="PHOSPHATIDYLINOSITOL-3-PHOSPHATASE SAC1"/>
    <property type="match status" value="1"/>
</dbReference>
<dbReference type="InterPro" id="IPR002013">
    <property type="entry name" value="SAC_dom"/>
</dbReference>
<gene>
    <name evidence="10" type="ORF">CDAUBV1_LOCUS13722</name>
    <name evidence="11" type="ORF">CDAUBV1_LOCUS14833</name>
</gene>
<evidence type="ECO:0000256" key="6">
    <source>
        <dbReference type="ARBA" id="ARBA00041911"/>
    </source>
</evidence>
<evidence type="ECO:0000256" key="2">
    <source>
        <dbReference type="ARBA" id="ARBA00036631"/>
    </source>
</evidence>
<protein>
    <recommendedName>
        <fullName evidence="4">Phosphatidylinositol-3-phosphatase SAC1</fullName>
        <ecNumber evidence="1">3.1.3.64</ecNumber>
    </recommendedName>
    <alternativeName>
        <fullName evidence="6">Phosphatidylinositol-4-phosphate phosphatase</fullName>
    </alternativeName>
    <alternativeName>
        <fullName evidence="5">Suppressor of actin mutations 1-like protein</fullName>
    </alternativeName>
</protein>
<dbReference type="GO" id="GO:0004438">
    <property type="term" value="F:phosphatidylinositol-3-phosphate phosphatase activity"/>
    <property type="evidence" value="ECO:0007669"/>
    <property type="project" value="UniProtKB-EC"/>
</dbReference>
<keyword evidence="8" id="KW-0472">Membrane</keyword>
<evidence type="ECO:0000256" key="4">
    <source>
        <dbReference type="ARBA" id="ARBA00040795"/>
    </source>
</evidence>
<evidence type="ECO:0000256" key="3">
    <source>
        <dbReference type="ARBA" id="ARBA00036807"/>
    </source>
</evidence>
<dbReference type="Pfam" id="PF02383">
    <property type="entry name" value="Syja_N"/>
    <property type="match status" value="1"/>
</dbReference>
<comment type="caution">
    <text evidence="11">The sequence shown here is derived from an EMBL/GenBank/DDBJ whole genome shotgun (WGS) entry which is preliminary data.</text>
</comment>
<dbReference type="GO" id="GO:0043812">
    <property type="term" value="F:phosphatidylinositol-4-phosphate phosphatase activity"/>
    <property type="evidence" value="ECO:0007669"/>
    <property type="project" value="TreeGrafter"/>
</dbReference>
<evidence type="ECO:0000256" key="7">
    <source>
        <dbReference type="SAM" id="MobiDB-lite"/>
    </source>
</evidence>
<dbReference type="EC" id="3.1.3.64" evidence="1"/>
<evidence type="ECO:0000259" key="9">
    <source>
        <dbReference type="PROSITE" id="PS50275"/>
    </source>
</evidence>
<evidence type="ECO:0000256" key="1">
    <source>
        <dbReference type="ARBA" id="ARBA00013038"/>
    </source>
</evidence>
<dbReference type="PANTHER" id="PTHR45662">
    <property type="entry name" value="PHOSPHATIDYLINOSITIDE PHOSPHATASE SAC1"/>
    <property type="match status" value="1"/>
</dbReference>
<evidence type="ECO:0000313" key="12">
    <source>
        <dbReference type="Proteomes" id="UP001497525"/>
    </source>
</evidence>